<feature type="region of interest" description="Disordered" evidence="1">
    <location>
        <begin position="67"/>
        <end position="95"/>
    </location>
</feature>
<gene>
    <name evidence="2" type="ORF">CORC01_11063</name>
</gene>
<proteinExistence type="predicted"/>
<dbReference type="EMBL" id="MJBS01000115">
    <property type="protein sequence ID" value="OHE93660.1"/>
    <property type="molecule type" value="Genomic_DNA"/>
</dbReference>
<comment type="caution">
    <text evidence="2">The sequence shown here is derived from an EMBL/GenBank/DDBJ whole genome shotgun (WGS) entry which is preliminary data.</text>
</comment>
<evidence type="ECO:0000313" key="2">
    <source>
        <dbReference type="EMBL" id="OHE93660.1"/>
    </source>
</evidence>
<dbReference type="RefSeq" id="XP_022470824.1">
    <property type="nucleotide sequence ID" value="XM_022622689.1"/>
</dbReference>
<sequence>MFACGLIIRWVFLPRPPLVVIKSSGWQRYSSAFRRIRIPTVKYVSSTWIKDLSMQVIRRAYLQSCGESVPENPLRLPRPRSTRDDQRGPVGQDRV</sequence>
<dbReference type="AlphaFoldDB" id="A0A1G4AWX0"/>
<feature type="compositionally biased region" description="Basic and acidic residues" evidence="1">
    <location>
        <begin position="81"/>
        <end position="95"/>
    </location>
</feature>
<dbReference type="OrthoDB" id="10500722at2759"/>
<evidence type="ECO:0000313" key="3">
    <source>
        <dbReference type="Proteomes" id="UP000176998"/>
    </source>
</evidence>
<accession>A0A1G4AWX0</accession>
<reference evidence="2 3" key="1">
    <citation type="submission" date="2016-09" db="EMBL/GenBank/DDBJ databases">
        <authorList>
            <person name="Capua I."/>
            <person name="De Benedictis P."/>
            <person name="Joannis T."/>
            <person name="Lombin L.H."/>
            <person name="Cattoli G."/>
        </authorList>
    </citation>
    <scope>NUCLEOTIDE SEQUENCE [LARGE SCALE GENOMIC DNA]</scope>
    <source>
        <strain evidence="2 3">IMI 309357</strain>
    </source>
</reference>
<evidence type="ECO:0000256" key="1">
    <source>
        <dbReference type="SAM" id="MobiDB-lite"/>
    </source>
</evidence>
<keyword evidence="3" id="KW-1185">Reference proteome</keyword>
<dbReference type="GeneID" id="34564199"/>
<name>A0A1G4AWX0_9PEZI</name>
<protein>
    <submittedName>
        <fullName evidence="2">Uncharacterized protein</fullName>
    </submittedName>
</protein>
<organism evidence="2 3">
    <name type="scientific">Colletotrichum orchidophilum</name>
    <dbReference type="NCBI Taxonomy" id="1209926"/>
    <lineage>
        <taxon>Eukaryota</taxon>
        <taxon>Fungi</taxon>
        <taxon>Dikarya</taxon>
        <taxon>Ascomycota</taxon>
        <taxon>Pezizomycotina</taxon>
        <taxon>Sordariomycetes</taxon>
        <taxon>Hypocreomycetidae</taxon>
        <taxon>Glomerellales</taxon>
        <taxon>Glomerellaceae</taxon>
        <taxon>Colletotrichum</taxon>
    </lineage>
</organism>
<dbReference type="Proteomes" id="UP000176998">
    <property type="component" value="Unassembled WGS sequence"/>
</dbReference>